<dbReference type="Proteomes" id="UP001153269">
    <property type="component" value="Unassembled WGS sequence"/>
</dbReference>
<organism evidence="1 2">
    <name type="scientific">Pleuronectes platessa</name>
    <name type="common">European plaice</name>
    <dbReference type="NCBI Taxonomy" id="8262"/>
    <lineage>
        <taxon>Eukaryota</taxon>
        <taxon>Metazoa</taxon>
        <taxon>Chordata</taxon>
        <taxon>Craniata</taxon>
        <taxon>Vertebrata</taxon>
        <taxon>Euteleostomi</taxon>
        <taxon>Actinopterygii</taxon>
        <taxon>Neopterygii</taxon>
        <taxon>Teleostei</taxon>
        <taxon>Neoteleostei</taxon>
        <taxon>Acanthomorphata</taxon>
        <taxon>Carangaria</taxon>
        <taxon>Pleuronectiformes</taxon>
        <taxon>Pleuronectoidei</taxon>
        <taxon>Pleuronectidae</taxon>
        <taxon>Pleuronectes</taxon>
    </lineage>
</organism>
<name>A0A9N7YTU7_PLEPL</name>
<evidence type="ECO:0000313" key="2">
    <source>
        <dbReference type="Proteomes" id="UP001153269"/>
    </source>
</evidence>
<protein>
    <submittedName>
        <fullName evidence="1">Uncharacterized protein</fullName>
    </submittedName>
</protein>
<dbReference type="AlphaFoldDB" id="A0A9N7YTU7"/>
<dbReference type="EMBL" id="CADEAL010002002">
    <property type="protein sequence ID" value="CAB1437287.1"/>
    <property type="molecule type" value="Genomic_DNA"/>
</dbReference>
<comment type="caution">
    <text evidence="1">The sequence shown here is derived from an EMBL/GenBank/DDBJ whole genome shotgun (WGS) entry which is preliminary data.</text>
</comment>
<keyword evidence="2" id="KW-1185">Reference proteome</keyword>
<sequence>MTDHRGEEEQDNRIHRGSGAAVRCSPCAAWRWLLLAERLPPLIVDPQHVSTITNTRWFLASFSGLIAADVPCSPQLHHRGAGSVTDPLPPRCASARLPASIPSSGLLPPQQCGDNWPVVDPSVPVSLSSSTSVLWGEIKERLMWDEILAPRRSLGALDSGGSHLAVCRIN</sequence>
<proteinExistence type="predicted"/>
<gene>
    <name evidence="1" type="ORF">PLEPLA_LOCUS25304</name>
</gene>
<reference evidence="1" key="1">
    <citation type="submission" date="2020-03" db="EMBL/GenBank/DDBJ databases">
        <authorList>
            <person name="Weist P."/>
        </authorList>
    </citation>
    <scope>NUCLEOTIDE SEQUENCE</scope>
</reference>
<accession>A0A9N7YTU7</accession>
<evidence type="ECO:0000313" key="1">
    <source>
        <dbReference type="EMBL" id="CAB1437287.1"/>
    </source>
</evidence>